<sequence length="318" mass="34750">MSIDFKALKDSQRLLMEADLAPIQGTRFQPTGFPDLGAAEYTGPDGTTRMLLVESAQSVANRLEAVCWDEPSDDWAEPLKGLPLVKVTDENGEPLINSVLAAHRLNSPYILEGKDKTVFNMLKEELAHMEDGRVDIRKLAATLMKIDTNAVLHGVFLAKKDLAGGRLRLPRALSGFIEAEDVKVAASGGVKLDSVNPSGDSSKGFGNVPYARDEFVAPKITAYFNLDLAQIRAFGLGEAAENLLIGLSLFKIRRFLDQGLRLRTACDLECRDLRVTRPDGFEIPESKTIEDAMPGLIESAASAGLFNDPRVTTVTYRK</sequence>
<name>A0AAP6JD44_9GAMM</name>
<dbReference type="Pfam" id="PF09617">
    <property type="entry name" value="Cas_GSU0053"/>
    <property type="match status" value="1"/>
</dbReference>
<proteinExistence type="predicted"/>
<evidence type="ECO:0000313" key="2">
    <source>
        <dbReference type="Proteomes" id="UP001302316"/>
    </source>
</evidence>
<dbReference type="RefSeq" id="WP_346050300.1">
    <property type="nucleotide sequence ID" value="NZ_JAYGII010000003.1"/>
</dbReference>
<dbReference type="EMBL" id="JAYGII010000003">
    <property type="protein sequence ID" value="MEA5444760.1"/>
    <property type="molecule type" value="Genomic_DNA"/>
</dbReference>
<gene>
    <name evidence="1" type="primary">cas7u</name>
    <name evidence="1" type="ORF">VCB98_02895</name>
</gene>
<dbReference type="AlphaFoldDB" id="A0AAP6JD44"/>
<accession>A0AAP6JD44</accession>
<dbReference type="NCBIfam" id="TIGR02570">
    <property type="entry name" value="cas7_GSU0053"/>
    <property type="match status" value="1"/>
</dbReference>
<keyword evidence="2" id="KW-1185">Reference proteome</keyword>
<protein>
    <submittedName>
        <fullName evidence="1">Type I-U CRISPR-associated RAMP protein Csb1/Cas7u</fullName>
    </submittedName>
</protein>
<comment type="caution">
    <text evidence="1">The sequence shown here is derived from an EMBL/GenBank/DDBJ whole genome shotgun (WGS) entry which is preliminary data.</text>
</comment>
<dbReference type="InterPro" id="IPR013403">
    <property type="entry name" value="CRISPR-assoc_prot_Csb1/Cas7u"/>
</dbReference>
<reference evidence="1 2" key="1">
    <citation type="submission" date="2023-12" db="EMBL/GenBank/DDBJ databases">
        <title>Whole-genome sequencing of halo(alkali)philic microorganisms from hypersaline lakes.</title>
        <authorList>
            <person name="Sorokin D.Y."/>
            <person name="Merkel A.Y."/>
            <person name="Messina E."/>
            <person name="Yakimov M."/>
        </authorList>
    </citation>
    <scope>NUCLEOTIDE SEQUENCE [LARGE SCALE GENOMIC DNA]</scope>
    <source>
        <strain evidence="1 2">AB-CW1</strain>
    </source>
</reference>
<evidence type="ECO:0000313" key="1">
    <source>
        <dbReference type="EMBL" id="MEA5444760.1"/>
    </source>
</evidence>
<organism evidence="1 2">
    <name type="scientific">Natronospira elongata</name>
    <dbReference type="NCBI Taxonomy" id="3110268"/>
    <lineage>
        <taxon>Bacteria</taxon>
        <taxon>Pseudomonadati</taxon>
        <taxon>Pseudomonadota</taxon>
        <taxon>Gammaproteobacteria</taxon>
        <taxon>Natronospirales</taxon>
        <taxon>Natronospiraceae</taxon>
        <taxon>Natronospira</taxon>
    </lineage>
</organism>
<dbReference type="Proteomes" id="UP001302316">
    <property type="component" value="Unassembled WGS sequence"/>
</dbReference>